<comment type="caution">
    <text evidence="1">The sequence shown here is derived from an EMBL/GenBank/DDBJ whole genome shotgun (WGS) entry which is preliminary data.</text>
</comment>
<protein>
    <recommendedName>
        <fullName evidence="3">Schlafen group 3-like DNA/RNA helicase domain-containing protein</fullName>
    </recommendedName>
</protein>
<proteinExistence type="predicted"/>
<dbReference type="AlphaFoldDB" id="A0A6N7W1R2"/>
<dbReference type="Proteomes" id="UP000441455">
    <property type="component" value="Unassembled WGS sequence"/>
</dbReference>
<evidence type="ECO:0008006" key="3">
    <source>
        <dbReference type="Google" id="ProtNLM"/>
    </source>
</evidence>
<accession>A0A6N7W1R2</accession>
<dbReference type="EMBL" id="VULN01000007">
    <property type="protein sequence ID" value="MSS82136.1"/>
    <property type="molecule type" value="Genomic_DNA"/>
</dbReference>
<dbReference type="OrthoDB" id="3193269at2"/>
<evidence type="ECO:0000313" key="1">
    <source>
        <dbReference type="EMBL" id="MSS82136.1"/>
    </source>
</evidence>
<reference evidence="1 2" key="1">
    <citation type="submission" date="2019-08" db="EMBL/GenBank/DDBJ databases">
        <title>In-depth cultivation of the pig gut microbiome towards novel bacterial diversity and tailored functional studies.</title>
        <authorList>
            <person name="Wylensek D."/>
            <person name="Hitch T.C.A."/>
            <person name="Clavel T."/>
        </authorList>
    </citation>
    <scope>NUCLEOTIDE SEQUENCE [LARGE SCALE GENOMIC DNA]</scope>
    <source>
        <strain evidence="1 2">WCA-389-WT-5B</strain>
    </source>
</reference>
<sequence>MGGRFQGHQSRTEKFQKAIESVYRVLFTRSRKGMFLYFPRESKDWKLEETYRWFVGMMEIEEKDL</sequence>
<evidence type="ECO:0000313" key="2">
    <source>
        <dbReference type="Proteomes" id="UP000441455"/>
    </source>
</evidence>
<name>A0A6N7W1R2_ACIFE</name>
<gene>
    <name evidence="1" type="ORF">FX155_05955</name>
</gene>
<organism evidence="1 2">
    <name type="scientific">Acidaminococcus fermentans</name>
    <dbReference type="NCBI Taxonomy" id="905"/>
    <lineage>
        <taxon>Bacteria</taxon>
        <taxon>Bacillati</taxon>
        <taxon>Bacillota</taxon>
        <taxon>Negativicutes</taxon>
        <taxon>Acidaminococcales</taxon>
        <taxon>Acidaminococcaceae</taxon>
        <taxon>Acidaminococcus</taxon>
    </lineage>
</organism>